<proteinExistence type="predicted"/>
<dbReference type="EMBL" id="LLXJ01011883">
    <property type="protein sequence ID" value="PKB92213.1"/>
    <property type="molecule type" value="Genomic_DNA"/>
</dbReference>
<protein>
    <submittedName>
        <fullName evidence="1">Uncharacterized protein</fullName>
    </submittedName>
</protein>
<evidence type="ECO:0000313" key="1">
    <source>
        <dbReference type="EMBL" id="PKB92213.1"/>
    </source>
</evidence>
<sequence>MEIICMENRKRRYYQQVFIVFSKIKRFKHVDVHIEEYDMDNNLEIHTFFGANGNKSRIGYIWASDNIFLETVKAKIKDPVIQNTDHKFLIFNFVNNRLFSTNNNVKKYKNKKGHI</sequence>
<dbReference type="AlphaFoldDB" id="A0A2N0NCA6"/>
<comment type="caution">
    <text evidence="1">The sequence shown here is derived from an EMBL/GenBank/DDBJ whole genome shotgun (WGS) entry which is preliminary data.</text>
</comment>
<accession>A0A2N0NCA6</accession>
<name>A0A2N0NCA6_9GLOM</name>
<reference evidence="1 2" key="1">
    <citation type="submission" date="2016-04" db="EMBL/GenBank/DDBJ databases">
        <title>Genome analyses suggest a sexual origin of heterokaryosis in a supposedly ancient asexual fungus.</title>
        <authorList>
            <person name="Ropars J."/>
            <person name="Sedzielewska K."/>
            <person name="Noel J."/>
            <person name="Charron P."/>
            <person name="Farinelli L."/>
            <person name="Marton T."/>
            <person name="Kruger M."/>
            <person name="Pelin A."/>
            <person name="Brachmann A."/>
            <person name="Corradi N."/>
        </authorList>
    </citation>
    <scope>NUCLEOTIDE SEQUENCE [LARGE SCALE GENOMIC DNA]</scope>
    <source>
        <strain evidence="1 2">A5</strain>
    </source>
</reference>
<dbReference type="Proteomes" id="UP000232722">
    <property type="component" value="Unassembled WGS sequence"/>
</dbReference>
<gene>
    <name evidence="1" type="ORF">RhiirA5_445556</name>
</gene>
<reference evidence="1 2" key="2">
    <citation type="submission" date="2017-09" db="EMBL/GenBank/DDBJ databases">
        <title>Extensive intraspecific genome diversity in a model arbuscular mycorrhizal fungus.</title>
        <authorList>
            <person name="Chen E.C."/>
            <person name="Morin E."/>
            <person name="Beaudet D."/>
            <person name="Noel J."/>
            <person name="Ndikumana S."/>
            <person name="Charron P."/>
            <person name="St-Onge C."/>
            <person name="Giorgi J."/>
            <person name="Grigoriev I.V."/>
            <person name="Roux C."/>
            <person name="Martin F.M."/>
            <person name="Corradi N."/>
        </authorList>
    </citation>
    <scope>NUCLEOTIDE SEQUENCE [LARGE SCALE GENOMIC DNA]</scope>
    <source>
        <strain evidence="1 2">A5</strain>
    </source>
</reference>
<evidence type="ECO:0000313" key="2">
    <source>
        <dbReference type="Proteomes" id="UP000232722"/>
    </source>
</evidence>
<organism evidence="1 2">
    <name type="scientific">Rhizophagus irregularis</name>
    <dbReference type="NCBI Taxonomy" id="588596"/>
    <lineage>
        <taxon>Eukaryota</taxon>
        <taxon>Fungi</taxon>
        <taxon>Fungi incertae sedis</taxon>
        <taxon>Mucoromycota</taxon>
        <taxon>Glomeromycotina</taxon>
        <taxon>Glomeromycetes</taxon>
        <taxon>Glomerales</taxon>
        <taxon>Glomeraceae</taxon>
        <taxon>Rhizophagus</taxon>
    </lineage>
</organism>